<dbReference type="Pfam" id="PF00535">
    <property type="entry name" value="Glycos_transf_2"/>
    <property type="match status" value="1"/>
</dbReference>
<dbReference type="PANTHER" id="PTHR22916:SF3">
    <property type="entry name" value="UDP-GLCNAC:BETAGAL BETA-1,3-N-ACETYLGLUCOSAMINYLTRANSFERASE-LIKE PROTEIN 1"/>
    <property type="match status" value="1"/>
</dbReference>
<name>A0A6C0D0H1_9ZZZZ</name>
<proteinExistence type="predicted"/>
<evidence type="ECO:0000259" key="2">
    <source>
        <dbReference type="Pfam" id="PF00535"/>
    </source>
</evidence>
<reference evidence="3" key="1">
    <citation type="journal article" date="2020" name="Nature">
        <title>Giant virus diversity and host interactions through global metagenomics.</title>
        <authorList>
            <person name="Schulz F."/>
            <person name="Roux S."/>
            <person name="Paez-Espino D."/>
            <person name="Jungbluth S."/>
            <person name="Walsh D.A."/>
            <person name="Denef V.J."/>
            <person name="McMahon K.D."/>
            <person name="Konstantinidis K.T."/>
            <person name="Eloe-Fadrosh E.A."/>
            <person name="Kyrpides N.C."/>
            <person name="Woyke T."/>
        </authorList>
    </citation>
    <scope>NUCLEOTIDE SEQUENCE</scope>
    <source>
        <strain evidence="3">GVMAG-M-3300023174-107</strain>
    </source>
</reference>
<dbReference type="InterPro" id="IPR001173">
    <property type="entry name" value="Glyco_trans_2-like"/>
</dbReference>
<dbReference type="SUPFAM" id="SSF53448">
    <property type="entry name" value="Nucleotide-diphospho-sugar transferases"/>
    <property type="match status" value="1"/>
</dbReference>
<keyword evidence="1" id="KW-0175">Coiled coil</keyword>
<dbReference type="EMBL" id="MN739522">
    <property type="protein sequence ID" value="QHT10566.1"/>
    <property type="molecule type" value="Genomic_DNA"/>
</dbReference>
<dbReference type="CDD" id="cd00761">
    <property type="entry name" value="Glyco_tranf_GTA_type"/>
    <property type="match status" value="1"/>
</dbReference>
<accession>A0A6C0D0H1</accession>
<sequence length="351" mass="41122">MGKKKESKESKKLKLPRVSICTPTFNRRPFFKGLIESIMAQNYPKDKIEWIIVDDGTDKIGDLVTDIHFVKYFYTEKMPLGKKRNFMHDNCSFKNDDDIVIYFDDDDYYPKERISHAVEKLTGSNALCAGSSEIYIWFNTLSKMYRFGPYGPNHATAGTFAFKRELLKQTSYENDALLAEEKHFLKNYTIPFIQLDPLKTILVISHEQNTFDKRRLISPDNKQCNESSLKPHNFIKNKDLFDFYIEHVPQLLLSYDAGNVNNKPEVLAEIKRRDKEREQMQMQAQSQGQPQVTIKNPDGSTRVLQTHEIIQALQNVTNELMESKKQNELLQNKINLMEQMIRRNNLQKFFE</sequence>
<dbReference type="PANTHER" id="PTHR22916">
    <property type="entry name" value="GLYCOSYLTRANSFERASE"/>
    <property type="match status" value="1"/>
</dbReference>
<dbReference type="Gene3D" id="3.90.550.10">
    <property type="entry name" value="Spore Coat Polysaccharide Biosynthesis Protein SpsA, Chain A"/>
    <property type="match status" value="1"/>
</dbReference>
<dbReference type="AlphaFoldDB" id="A0A6C0D0H1"/>
<evidence type="ECO:0000313" key="3">
    <source>
        <dbReference type="EMBL" id="QHT10566.1"/>
    </source>
</evidence>
<protein>
    <recommendedName>
        <fullName evidence="2">Glycosyltransferase 2-like domain-containing protein</fullName>
    </recommendedName>
</protein>
<dbReference type="InterPro" id="IPR029044">
    <property type="entry name" value="Nucleotide-diphossugar_trans"/>
</dbReference>
<dbReference type="GO" id="GO:0016758">
    <property type="term" value="F:hexosyltransferase activity"/>
    <property type="evidence" value="ECO:0007669"/>
    <property type="project" value="UniProtKB-ARBA"/>
</dbReference>
<organism evidence="3">
    <name type="scientific">viral metagenome</name>
    <dbReference type="NCBI Taxonomy" id="1070528"/>
    <lineage>
        <taxon>unclassified sequences</taxon>
        <taxon>metagenomes</taxon>
        <taxon>organismal metagenomes</taxon>
    </lineage>
</organism>
<feature type="coiled-coil region" evidence="1">
    <location>
        <begin position="313"/>
        <end position="340"/>
    </location>
</feature>
<evidence type="ECO:0000256" key="1">
    <source>
        <dbReference type="SAM" id="Coils"/>
    </source>
</evidence>
<feature type="domain" description="Glycosyltransferase 2-like" evidence="2">
    <location>
        <begin position="19"/>
        <end position="141"/>
    </location>
</feature>